<evidence type="ECO:0000313" key="7">
    <source>
        <dbReference type="EMBL" id="SCV04337.1"/>
    </source>
</evidence>
<evidence type="ECO:0000259" key="6">
    <source>
        <dbReference type="PROSITE" id="PS00028"/>
    </source>
</evidence>
<keyword evidence="8" id="KW-1185">Reference proteome</keyword>
<dbReference type="GO" id="GO:0008270">
    <property type="term" value="F:zinc ion binding"/>
    <property type="evidence" value="ECO:0007669"/>
    <property type="project" value="UniProtKB-KW"/>
</dbReference>
<keyword evidence="4" id="KW-0539">Nucleus</keyword>
<dbReference type="GO" id="GO:0000398">
    <property type="term" value="P:mRNA splicing, via spliceosome"/>
    <property type="evidence" value="ECO:0007669"/>
    <property type="project" value="InterPro"/>
</dbReference>
<dbReference type="PANTHER" id="PTHR45986:SF1">
    <property type="entry name" value="ZINC FINGER MATRIN-TYPE PROTEIN 2"/>
    <property type="match status" value="1"/>
</dbReference>
<evidence type="ECO:0000313" key="8">
    <source>
        <dbReference type="Proteomes" id="UP000189911"/>
    </source>
</evidence>
<reference evidence="8" key="1">
    <citation type="submission" date="2016-03" db="EMBL/GenBank/DDBJ databases">
        <authorList>
            <person name="Devillers Hugo."/>
        </authorList>
    </citation>
    <scope>NUCLEOTIDE SEQUENCE [LARGE SCALE GENOMIC DNA]</scope>
</reference>
<dbReference type="Pfam" id="PF12171">
    <property type="entry name" value="zf-C2H2_jaz"/>
    <property type="match status" value="1"/>
</dbReference>
<evidence type="ECO:0000256" key="2">
    <source>
        <dbReference type="ARBA" id="ARBA00022771"/>
    </source>
</evidence>
<dbReference type="InterPro" id="IPR022755">
    <property type="entry name" value="Znf_C2H2_jaz"/>
</dbReference>
<keyword evidence="1" id="KW-0479">Metal-binding</keyword>
<dbReference type="GO" id="GO:0046540">
    <property type="term" value="C:U4/U6 x U5 tri-snRNP complex"/>
    <property type="evidence" value="ECO:0007669"/>
    <property type="project" value="TreeGrafter"/>
</dbReference>
<accession>A0A1G4KIE8</accession>
<proteinExistence type="predicted"/>
<organism evidence="7 8">
    <name type="scientific">Lachancea nothofagi CBS 11611</name>
    <dbReference type="NCBI Taxonomy" id="1266666"/>
    <lineage>
        <taxon>Eukaryota</taxon>
        <taxon>Fungi</taxon>
        <taxon>Dikarya</taxon>
        <taxon>Ascomycota</taxon>
        <taxon>Saccharomycotina</taxon>
        <taxon>Saccharomycetes</taxon>
        <taxon>Saccharomycetales</taxon>
        <taxon>Saccharomycetaceae</taxon>
        <taxon>Lachancea</taxon>
    </lineage>
</organism>
<dbReference type="AlphaFoldDB" id="A0A1G4KIE8"/>
<dbReference type="InterPro" id="IPR013087">
    <property type="entry name" value="Znf_C2H2_type"/>
</dbReference>
<keyword evidence="3" id="KW-0862">Zinc</keyword>
<evidence type="ECO:0000256" key="4">
    <source>
        <dbReference type="ARBA" id="ARBA00023242"/>
    </source>
</evidence>
<sequence length="196" mass="22440">MENSGRSSSSKFGRRTWDREEYAQFEKDSRGKQDSIFGSLSDEQLQKLKSKYTNHSLLVKDITKNSNQRVLTNALTSYKKGKQFGFYCELCDLTFKDTLQFVDHLNHKIHQIKFERIFNEPLIADLRDNDDVSLREFDESYSSTIRDFLKSYGSGGKSKPGTKPALKPPKPAEKERVEQTGLNSVMGFGDFGSTKK</sequence>
<dbReference type="PROSITE" id="PS00028">
    <property type="entry name" value="ZINC_FINGER_C2H2_1"/>
    <property type="match status" value="1"/>
</dbReference>
<dbReference type="OrthoDB" id="30343at2759"/>
<evidence type="ECO:0000256" key="3">
    <source>
        <dbReference type="ARBA" id="ARBA00022833"/>
    </source>
</evidence>
<dbReference type="GO" id="GO:0005681">
    <property type="term" value="C:spliceosomal complex"/>
    <property type="evidence" value="ECO:0007669"/>
    <property type="project" value="InterPro"/>
</dbReference>
<dbReference type="InterPro" id="IPR036236">
    <property type="entry name" value="Znf_C2H2_sf"/>
</dbReference>
<keyword evidence="2" id="KW-0863">Zinc-finger</keyword>
<dbReference type="Proteomes" id="UP000189911">
    <property type="component" value="Chromosome G"/>
</dbReference>
<dbReference type="InterPro" id="IPR040107">
    <property type="entry name" value="Snu23"/>
</dbReference>
<dbReference type="SUPFAM" id="SSF57667">
    <property type="entry name" value="beta-beta-alpha zinc fingers"/>
    <property type="match status" value="1"/>
</dbReference>
<feature type="region of interest" description="Disordered" evidence="5">
    <location>
        <begin position="152"/>
        <end position="196"/>
    </location>
</feature>
<evidence type="ECO:0000256" key="5">
    <source>
        <dbReference type="SAM" id="MobiDB-lite"/>
    </source>
</evidence>
<protein>
    <submittedName>
        <fullName evidence="7">LANO_0G09582g1_1</fullName>
    </submittedName>
</protein>
<name>A0A1G4KIE8_9SACH</name>
<gene>
    <name evidence="7" type="ORF">LANO_0G09582G</name>
</gene>
<dbReference type="EMBL" id="LT598453">
    <property type="protein sequence ID" value="SCV04337.1"/>
    <property type="molecule type" value="Genomic_DNA"/>
</dbReference>
<evidence type="ECO:0000256" key="1">
    <source>
        <dbReference type="ARBA" id="ARBA00022723"/>
    </source>
</evidence>
<feature type="domain" description="C2H2-type" evidence="6">
    <location>
        <begin position="88"/>
        <end position="110"/>
    </location>
</feature>
<dbReference type="PANTHER" id="PTHR45986">
    <property type="entry name" value="ZINC FINGER MATRIN-TYPE PROTEIN 2"/>
    <property type="match status" value="1"/>
</dbReference>